<reference evidence="2 3" key="1">
    <citation type="submission" date="2017-11" db="EMBL/GenBank/DDBJ databases">
        <title>Revised Sequence and Annotation of the Rhodobaca barguzinensis strain alga05 Genome.</title>
        <authorList>
            <person name="Kopejtka K."/>
            <person name="Tomasch J.M."/>
            <person name="Bunk B."/>
            <person name="Koblizek M."/>
        </authorList>
    </citation>
    <scope>NUCLEOTIDE SEQUENCE [LARGE SCALE GENOMIC DNA]</scope>
    <source>
        <strain evidence="3">alga05</strain>
    </source>
</reference>
<dbReference type="GO" id="GO:0033499">
    <property type="term" value="P:galactose catabolic process via UDP-galactose, Leloir pathway"/>
    <property type="evidence" value="ECO:0007669"/>
    <property type="project" value="TreeGrafter"/>
</dbReference>
<dbReference type="SUPFAM" id="SSF74650">
    <property type="entry name" value="Galactose mutarotase-like"/>
    <property type="match status" value="1"/>
</dbReference>
<dbReference type="InterPro" id="IPR014718">
    <property type="entry name" value="GH-type_carb-bd"/>
</dbReference>
<dbReference type="GO" id="GO:0004034">
    <property type="term" value="F:aldose 1-epimerase activity"/>
    <property type="evidence" value="ECO:0007669"/>
    <property type="project" value="TreeGrafter"/>
</dbReference>
<accession>A0A2K8KK80</accession>
<dbReference type="GO" id="GO:0030246">
    <property type="term" value="F:carbohydrate binding"/>
    <property type="evidence" value="ECO:0007669"/>
    <property type="project" value="InterPro"/>
</dbReference>
<dbReference type="KEGG" id="rbg:BG454_13735"/>
<dbReference type="STRING" id="441209.GCA_001870665_02529"/>
<name>A0A2K8KK80_9RHOB</name>
<dbReference type="PANTHER" id="PTHR10091">
    <property type="entry name" value="ALDOSE-1-EPIMERASE"/>
    <property type="match status" value="1"/>
</dbReference>
<evidence type="ECO:0000313" key="3">
    <source>
        <dbReference type="Proteomes" id="UP000228948"/>
    </source>
</evidence>
<dbReference type="InterPro" id="IPR008183">
    <property type="entry name" value="Aldose_1/G6P_1-epimerase"/>
</dbReference>
<evidence type="ECO:0000313" key="2">
    <source>
        <dbReference type="EMBL" id="ATX66750.1"/>
    </source>
</evidence>
<dbReference type="GO" id="GO:0006006">
    <property type="term" value="P:glucose metabolic process"/>
    <property type="evidence" value="ECO:0007669"/>
    <property type="project" value="TreeGrafter"/>
</dbReference>
<dbReference type="Proteomes" id="UP000228948">
    <property type="component" value="Chromosome"/>
</dbReference>
<keyword evidence="3" id="KW-1185">Reference proteome</keyword>
<organism evidence="2 3">
    <name type="scientific">Roseinatronobacter bogoriensis subsp. barguzinensis</name>
    <dbReference type="NCBI Taxonomy" id="441209"/>
    <lineage>
        <taxon>Bacteria</taxon>
        <taxon>Pseudomonadati</taxon>
        <taxon>Pseudomonadota</taxon>
        <taxon>Alphaproteobacteria</taxon>
        <taxon>Rhodobacterales</taxon>
        <taxon>Paracoccaceae</taxon>
        <taxon>Roseinatronobacter</taxon>
    </lineage>
</organism>
<gene>
    <name evidence="2" type="ORF">BG454_13735</name>
</gene>
<evidence type="ECO:0000256" key="1">
    <source>
        <dbReference type="SAM" id="MobiDB-lite"/>
    </source>
</evidence>
<dbReference type="PANTHER" id="PTHR10091:SF0">
    <property type="entry name" value="GALACTOSE MUTAROTASE"/>
    <property type="match status" value="1"/>
</dbReference>
<dbReference type="Pfam" id="PF01263">
    <property type="entry name" value="Aldose_epim"/>
    <property type="match status" value="1"/>
</dbReference>
<proteinExistence type="predicted"/>
<feature type="region of interest" description="Disordered" evidence="1">
    <location>
        <begin position="328"/>
        <end position="350"/>
    </location>
</feature>
<sequence>MSRMRRRWGCMPRAWHRATGSQVQQGQITEFGLAPCGGQAHRVVLRTDQMEVGILTLGAILNSVHLAGLSQSLVVGFDRAEAYGGQNIYCGAVVGPVAGRLRGAEAMIADQLWRFVPNDGGQLLHSGPEGVHQRLWQITDLGAAHVTLSLELAHCEGGFPGKRRFDACYSVSGTTLALDLTSRTDRPTLANLAPHAYWNLRGRGPLAGHRLRVAADHVLPVGPELYPIAGPEPVIGRLDLRQGQPLGQPPGYDQCFCLSQTRQPMRAVAWLDLSDQPNAPSLSLSTTESGLQVHDGTTDTRPFYGVALESQGWPDAPNHNGFPSILLRPEDGPLTQSTNWTLNPMPDGGN</sequence>
<dbReference type="EMBL" id="CP024899">
    <property type="protein sequence ID" value="ATX66750.1"/>
    <property type="molecule type" value="Genomic_DNA"/>
</dbReference>
<dbReference type="Gene3D" id="2.70.98.10">
    <property type="match status" value="1"/>
</dbReference>
<dbReference type="AlphaFoldDB" id="A0A2K8KK80"/>
<dbReference type="InterPro" id="IPR011013">
    <property type="entry name" value="Gal_mutarotase_sf_dom"/>
</dbReference>
<protein>
    <submittedName>
        <fullName evidence="2">Galactose mutarotase</fullName>
    </submittedName>
</protein>